<reference evidence="1" key="1">
    <citation type="journal article" date="2020" name="J Insects Food Feed">
        <title>The yellow mealworm (Tenebrio molitor) genome: a resource for the emerging insects as food and feed industry.</title>
        <authorList>
            <person name="Eriksson T."/>
            <person name="Andere A."/>
            <person name="Kelstrup H."/>
            <person name="Emery V."/>
            <person name="Picard C."/>
        </authorList>
    </citation>
    <scope>NUCLEOTIDE SEQUENCE</scope>
    <source>
        <strain evidence="1">Stoneville</strain>
        <tissue evidence="1">Whole head</tissue>
    </source>
</reference>
<proteinExistence type="predicted"/>
<dbReference type="Proteomes" id="UP000719412">
    <property type="component" value="Unassembled WGS sequence"/>
</dbReference>
<protein>
    <submittedName>
        <fullName evidence="1">Uncharacterized protein</fullName>
    </submittedName>
</protein>
<organism evidence="1 2">
    <name type="scientific">Tenebrio molitor</name>
    <name type="common">Yellow mealworm beetle</name>
    <dbReference type="NCBI Taxonomy" id="7067"/>
    <lineage>
        <taxon>Eukaryota</taxon>
        <taxon>Metazoa</taxon>
        <taxon>Ecdysozoa</taxon>
        <taxon>Arthropoda</taxon>
        <taxon>Hexapoda</taxon>
        <taxon>Insecta</taxon>
        <taxon>Pterygota</taxon>
        <taxon>Neoptera</taxon>
        <taxon>Endopterygota</taxon>
        <taxon>Coleoptera</taxon>
        <taxon>Polyphaga</taxon>
        <taxon>Cucujiformia</taxon>
        <taxon>Tenebrionidae</taxon>
        <taxon>Tenebrio</taxon>
    </lineage>
</organism>
<evidence type="ECO:0000313" key="1">
    <source>
        <dbReference type="EMBL" id="KAH0816348.1"/>
    </source>
</evidence>
<name>A0A8J6HMM1_TENMO</name>
<keyword evidence="2" id="KW-1185">Reference proteome</keyword>
<gene>
    <name evidence="1" type="ORF">GEV33_006443</name>
</gene>
<comment type="caution">
    <text evidence="1">The sequence shown here is derived from an EMBL/GenBank/DDBJ whole genome shotgun (WGS) entry which is preliminary data.</text>
</comment>
<accession>A0A8J6HMM1</accession>
<reference evidence="1" key="2">
    <citation type="submission" date="2021-08" db="EMBL/GenBank/DDBJ databases">
        <authorList>
            <person name="Eriksson T."/>
        </authorList>
    </citation>
    <scope>NUCLEOTIDE SEQUENCE</scope>
    <source>
        <strain evidence="1">Stoneville</strain>
        <tissue evidence="1">Whole head</tissue>
    </source>
</reference>
<sequence>MAFEGDFLVLDLVSINYLLSGDTGRQENRGKQWGSCSEVDRCITHACGELPPHWTTSKTRMGLHRRAKS</sequence>
<evidence type="ECO:0000313" key="2">
    <source>
        <dbReference type="Proteomes" id="UP000719412"/>
    </source>
</evidence>
<dbReference type="AlphaFoldDB" id="A0A8J6HMM1"/>
<dbReference type="EMBL" id="JABDTM020021684">
    <property type="protein sequence ID" value="KAH0816348.1"/>
    <property type="molecule type" value="Genomic_DNA"/>
</dbReference>